<evidence type="ECO:0000259" key="2">
    <source>
        <dbReference type="PROSITE" id="PS01248"/>
    </source>
</evidence>
<dbReference type="Proteomes" id="UP000256970">
    <property type="component" value="Unassembled WGS sequence"/>
</dbReference>
<dbReference type="Gene3D" id="2.10.50.10">
    <property type="entry name" value="Tumor Necrosis Factor Receptor, subunit A, domain 2"/>
    <property type="match status" value="1"/>
</dbReference>
<evidence type="ECO:0000313" key="3">
    <source>
        <dbReference type="EMBL" id="SZX63239.1"/>
    </source>
</evidence>
<name>A0A383VEN2_TETOB</name>
<protein>
    <recommendedName>
        <fullName evidence="2">Laminin EGF-like domain-containing protein</fullName>
    </recommendedName>
</protein>
<evidence type="ECO:0000313" key="4">
    <source>
        <dbReference type="Proteomes" id="UP000256970"/>
    </source>
</evidence>
<keyword evidence="4" id="KW-1185">Reference proteome</keyword>
<sequence length="771" mass="75313">MCSIGLPRTGWGCLALLLLSSICSSHARSAALQQHVTTAREIFATTDDLVKASQVPAACNPPANSSTLTTTGCSTGCQSCKKQPSSTGTRDCVCCKAGYVPSTAGSATCAACPVGSTAAVAGSTRCISCTRGLTTSSTAALTCNACPAGRELTPGATPPACRLCAAGSISAGGLLAAKPTCSACSGNKTTVGANRFTCSGCKPGFGGPSCDVCKRGFWSRGGAATNATACRACPDGTTTLVEGSTAPAACVDATISTPCVAPPASSLWQLPAGVGLAVSAWQRACSQTPQGLSCTAAACDKGAGELTATCGQDGKWTNGTGSCNAQTCEKAASPAFPTNGATFDAAAWAAACGSTLQGNECATSAACSAGQKLSATCKYLPVGGNMIATWTKLTGSCTAAAGRVRCTSPPENVPSLNGSVFLPEKWSAICGDMQENGTCTAIGEAACSKGGSITAKCVKGANGAGIWTDVKGGCGVADSSGPCRFAPVDVQTPRGSMFLSGVWTARCGETAENATCVVVDAACLDGGTISAKCVKGANGAGVWTDVQGSCNARASGSCGTTPMPSAVAGWTTNGAPLDTLVWLAACSQTAQGQTCSAAACGAGFTGTLSAVCQADGQWGQLSGTCTAGTSGTCSGAPLIMPTPDGGAFSATAWAVACGSTARGSSCTTDTACSAGTGSITATCDATTGIWRNAVGSCSGGGGTGACATTSGVQGVANIDLTKWLDACKSKAVGETCWSSSACKDNTIGLVSATCSATGWINASGTCTPLIG</sequence>
<feature type="chain" id="PRO_5016980255" description="Laminin EGF-like domain-containing protein" evidence="1">
    <location>
        <begin position="28"/>
        <end position="771"/>
    </location>
</feature>
<dbReference type="InterPro" id="IPR002049">
    <property type="entry name" value="LE_dom"/>
</dbReference>
<reference evidence="3 4" key="1">
    <citation type="submission" date="2016-10" db="EMBL/GenBank/DDBJ databases">
        <authorList>
            <person name="Cai Z."/>
        </authorList>
    </citation>
    <scope>NUCLEOTIDE SEQUENCE [LARGE SCALE GENOMIC DNA]</scope>
</reference>
<keyword evidence="1" id="KW-0732">Signal</keyword>
<feature type="domain" description="Laminin EGF-like" evidence="2">
    <location>
        <begin position="198"/>
        <end position="233"/>
    </location>
</feature>
<gene>
    <name evidence="3" type="ORF">BQ4739_LOCUS3792</name>
</gene>
<feature type="signal peptide" evidence="1">
    <location>
        <begin position="1"/>
        <end position="27"/>
    </location>
</feature>
<dbReference type="EMBL" id="FNXT01000299">
    <property type="protein sequence ID" value="SZX63239.1"/>
    <property type="molecule type" value="Genomic_DNA"/>
</dbReference>
<evidence type="ECO:0000256" key="1">
    <source>
        <dbReference type="SAM" id="SignalP"/>
    </source>
</evidence>
<dbReference type="AlphaFoldDB" id="A0A383VEN2"/>
<dbReference type="PROSITE" id="PS01248">
    <property type="entry name" value="EGF_LAM_1"/>
    <property type="match status" value="1"/>
</dbReference>
<dbReference type="SMART" id="SM01411">
    <property type="entry name" value="Ephrin_rec_like"/>
    <property type="match status" value="2"/>
</dbReference>
<organism evidence="3 4">
    <name type="scientific">Tetradesmus obliquus</name>
    <name type="common">Green alga</name>
    <name type="synonym">Acutodesmus obliquus</name>
    <dbReference type="NCBI Taxonomy" id="3088"/>
    <lineage>
        <taxon>Eukaryota</taxon>
        <taxon>Viridiplantae</taxon>
        <taxon>Chlorophyta</taxon>
        <taxon>core chlorophytes</taxon>
        <taxon>Chlorophyceae</taxon>
        <taxon>CS clade</taxon>
        <taxon>Sphaeropleales</taxon>
        <taxon>Scenedesmaceae</taxon>
        <taxon>Tetradesmus</taxon>
    </lineage>
</organism>
<proteinExistence type="predicted"/>
<accession>A0A383VEN2</accession>